<organism evidence="1 2">
    <name type="scientific">Acinetobacter phage Henu6</name>
    <dbReference type="NCBI Taxonomy" id="2500136"/>
    <lineage>
        <taxon>Viruses</taxon>
        <taxon>Duplodnaviria</taxon>
        <taxon>Heunggongvirae</taxon>
        <taxon>Uroviricota</taxon>
        <taxon>Caudoviricetes</taxon>
        <taxon>Pantevenvirales</taxon>
        <taxon>Straboviridae</taxon>
        <taxon>Twarogvirinae</taxon>
        <taxon>Zedzedvirus</taxon>
        <taxon>Zedzedvirus zz1</taxon>
    </lineage>
</organism>
<evidence type="ECO:0000313" key="2">
    <source>
        <dbReference type="Proteomes" id="UP000289169"/>
    </source>
</evidence>
<dbReference type="Proteomes" id="UP000289169">
    <property type="component" value="Segment"/>
</dbReference>
<sequence length="207" mass="22860">MYCEIIMNKLLLAISIASLSLVGCSTHKEATAAPTVNEMQYGVKNLQEHTTVNTNFSLETEAEYKAAELYGSIAFKAIAVCNSKFENLLKNIDMSSDYGATVLQEYQVKVGKCVDETLKPYPIIPEKDRVQLPRENVGLELNESEIAGFNDVDDFENELPAIAGEDKSYRDDPAFQKALPACAAANIEIKNDKEFVEAVDFCALKAM</sequence>
<evidence type="ECO:0000313" key="1">
    <source>
        <dbReference type="EMBL" id="QAU03998.1"/>
    </source>
</evidence>
<name>A0A410T5I7_9CAUD</name>
<protein>
    <submittedName>
        <fullName evidence="1">Uncharacterized protein</fullName>
    </submittedName>
</protein>
<gene>
    <name evidence="1" type="ORF">Henu6_gp195</name>
</gene>
<reference evidence="1 2" key="1">
    <citation type="submission" date="2018-11" db="EMBL/GenBank/DDBJ databases">
        <authorList>
            <person name="Teng T."/>
        </authorList>
    </citation>
    <scope>NUCLEOTIDE SEQUENCE [LARGE SCALE GENOMIC DNA]</scope>
</reference>
<proteinExistence type="predicted"/>
<accession>A0A410T5I7</accession>
<dbReference type="EMBL" id="MK240351">
    <property type="protein sequence ID" value="QAU03998.1"/>
    <property type="molecule type" value="Genomic_DNA"/>
</dbReference>